<dbReference type="InterPro" id="IPR046528">
    <property type="entry name" value="DUF6593"/>
</dbReference>
<gene>
    <name evidence="2" type="ORF">PILCRDRAFT_550834</name>
</gene>
<dbReference type="AlphaFoldDB" id="A0A0C3F4M3"/>
<dbReference type="OrthoDB" id="3360976at2759"/>
<accession>A0A0C3F4M3</accession>
<dbReference type="InParanoid" id="A0A0C3F4M3"/>
<dbReference type="HOGENOM" id="CLU_084280_4_1_1"/>
<dbReference type="Pfam" id="PF20236">
    <property type="entry name" value="DUF6593"/>
    <property type="match status" value="1"/>
</dbReference>
<dbReference type="STRING" id="765440.A0A0C3F4M3"/>
<proteinExistence type="predicted"/>
<organism evidence="2 3">
    <name type="scientific">Piloderma croceum (strain F 1598)</name>
    <dbReference type="NCBI Taxonomy" id="765440"/>
    <lineage>
        <taxon>Eukaryota</taxon>
        <taxon>Fungi</taxon>
        <taxon>Dikarya</taxon>
        <taxon>Basidiomycota</taxon>
        <taxon>Agaricomycotina</taxon>
        <taxon>Agaricomycetes</taxon>
        <taxon>Agaricomycetidae</taxon>
        <taxon>Atheliales</taxon>
        <taxon>Atheliaceae</taxon>
        <taxon>Piloderma</taxon>
    </lineage>
</organism>
<dbReference type="Proteomes" id="UP000054166">
    <property type="component" value="Unassembled WGS sequence"/>
</dbReference>
<feature type="domain" description="DUF6593" evidence="1">
    <location>
        <begin position="10"/>
        <end position="173"/>
    </location>
</feature>
<name>A0A0C3F4M3_PILCF</name>
<evidence type="ECO:0000313" key="3">
    <source>
        <dbReference type="Proteomes" id="UP000054166"/>
    </source>
</evidence>
<keyword evidence="3" id="KW-1185">Reference proteome</keyword>
<sequence>MDIYLTNHANVRNTRFYNADGQVLYKSETPGSAFSLHKKTTISKIIPNDSPDDMSDRFAEIATIEWHPVGSRLTYGGTTVTISEFMPIKGILKHHRVFTAPGDGRSFKWHLGVHHSTLALNDDSKTPVVGRHGGNSRLIGQARLARLEIFPGFEHLVDIFLITYIYVEKKRKDR</sequence>
<evidence type="ECO:0000259" key="1">
    <source>
        <dbReference type="Pfam" id="PF20236"/>
    </source>
</evidence>
<protein>
    <recommendedName>
        <fullName evidence="1">DUF6593 domain-containing protein</fullName>
    </recommendedName>
</protein>
<evidence type="ECO:0000313" key="2">
    <source>
        <dbReference type="EMBL" id="KIM79630.1"/>
    </source>
</evidence>
<dbReference type="EMBL" id="KN833008">
    <property type="protein sequence ID" value="KIM79630.1"/>
    <property type="molecule type" value="Genomic_DNA"/>
</dbReference>
<reference evidence="2 3" key="1">
    <citation type="submission" date="2014-04" db="EMBL/GenBank/DDBJ databases">
        <authorList>
            <consortium name="DOE Joint Genome Institute"/>
            <person name="Kuo A."/>
            <person name="Tarkka M."/>
            <person name="Buscot F."/>
            <person name="Kohler A."/>
            <person name="Nagy L.G."/>
            <person name="Floudas D."/>
            <person name="Copeland A."/>
            <person name="Barry K.W."/>
            <person name="Cichocki N."/>
            <person name="Veneault-Fourrey C."/>
            <person name="LaButti K."/>
            <person name="Lindquist E.A."/>
            <person name="Lipzen A."/>
            <person name="Lundell T."/>
            <person name="Morin E."/>
            <person name="Murat C."/>
            <person name="Sun H."/>
            <person name="Tunlid A."/>
            <person name="Henrissat B."/>
            <person name="Grigoriev I.V."/>
            <person name="Hibbett D.S."/>
            <person name="Martin F."/>
            <person name="Nordberg H.P."/>
            <person name="Cantor M.N."/>
            <person name="Hua S.X."/>
        </authorList>
    </citation>
    <scope>NUCLEOTIDE SEQUENCE [LARGE SCALE GENOMIC DNA]</scope>
    <source>
        <strain evidence="2 3">F 1598</strain>
    </source>
</reference>
<reference evidence="3" key="2">
    <citation type="submission" date="2015-01" db="EMBL/GenBank/DDBJ databases">
        <title>Evolutionary Origins and Diversification of the Mycorrhizal Mutualists.</title>
        <authorList>
            <consortium name="DOE Joint Genome Institute"/>
            <consortium name="Mycorrhizal Genomics Consortium"/>
            <person name="Kohler A."/>
            <person name="Kuo A."/>
            <person name="Nagy L.G."/>
            <person name="Floudas D."/>
            <person name="Copeland A."/>
            <person name="Barry K.W."/>
            <person name="Cichocki N."/>
            <person name="Veneault-Fourrey C."/>
            <person name="LaButti K."/>
            <person name="Lindquist E.A."/>
            <person name="Lipzen A."/>
            <person name="Lundell T."/>
            <person name="Morin E."/>
            <person name="Murat C."/>
            <person name="Riley R."/>
            <person name="Ohm R."/>
            <person name="Sun H."/>
            <person name="Tunlid A."/>
            <person name="Henrissat B."/>
            <person name="Grigoriev I.V."/>
            <person name="Hibbett D.S."/>
            <person name="Martin F."/>
        </authorList>
    </citation>
    <scope>NUCLEOTIDE SEQUENCE [LARGE SCALE GENOMIC DNA]</scope>
    <source>
        <strain evidence="3">F 1598</strain>
    </source>
</reference>